<dbReference type="Proteomes" id="UP001497516">
    <property type="component" value="Chromosome 8"/>
</dbReference>
<evidence type="ECO:0000313" key="2">
    <source>
        <dbReference type="Proteomes" id="UP001497516"/>
    </source>
</evidence>
<gene>
    <name evidence="1" type="ORF">LTRI10_LOCUS45769</name>
</gene>
<sequence>MHKRSPLLAAFHYSFFLDDYGGGARFVGYSILPPSPTNPLLQAPSNPLLSSHSHTQCRLLVIEEDFRLLPLVRRNVGFRLLIVI</sequence>
<organism evidence="1 2">
    <name type="scientific">Linum trigynum</name>
    <dbReference type="NCBI Taxonomy" id="586398"/>
    <lineage>
        <taxon>Eukaryota</taxon>
        <taxon>Viridiplantae</taxon>
        <taxon>Streptophyta</taxon>
        <taxon>Embryophyta</taxon>
        <taxon>Tracheophyta</taxon>
        <taxon>Spermatophyta</taxon>
        <taxon>Magnoliopsida</taxon>
        <taxon>eudicotyledons</taxon>
        <taxon>Gunneridae</taxon>
        <taxon>Pentapetalae</taxon>
        <taxon>rosids</taxon>
        <taxon>fabids</taxon>
        <taxon>Malpighiales</taxon>
        <taxon>Linaceae</taxon>
        <taxon>Linum</taxon>
    </lineage>
</organism>
<reference evidence="1 2" key="1">
    <citation type="submission" date="2024-04" db="EMBL/GenBank/DDBJ databases">
        <authorList>
            <person name="Fracassetti M."/>
        </authorList>
    </citation>
    <scope>NUCLEOTIDE SEQUENCE [LARGE SCALE GENOMIC DNA]</scope>
</reference>
<accession>A0AAV2G8C0</accession>
<evidence type="ECO:0000313" key="1">
    <source>
        <dbReference type="EMBL" id="CAL1406015.1"/>
    </source>
</evidence>
<protein>
    <submittedName>
        <fullName evidence="1">Uncharacterized protein</fullName>
    </submittedName>
</protein>
<proteinExistence type="predicted"/>
<name>A0AAV2G8C0_9ROSI</name>
<keyword evidence="2" id="KW-1185">Reference proteome</keyword>
<dbReference type="AlphaFoldDB" id="A0AAV2G8C0"/>
<dbReference type="EMBL" id="OZ034821">
    <property type="protein sequence ID" value="CAL1406015.1"/>
    <property type="molecule type" value="Genomic_DNA"/>
</dbReference>